<evidence type="ECO:0000256" key="2">
    <source>
        <dbReference type="ARBA" id="ARBA00004709"/>
    </source>
</evidence>
<gene>
    <name evidence="8" type="primary">ispF</name>
    <name evidence="11" type="ORF">SAMN05216233_108211</name>
</gene>
<feature type="binding site" evidence="8">
    <location>
        <position position="42"/>
    </location>
    <ligand>
        <name>a divalent metal cation</name>
        <dbReference type="ChEBI" id="CHEBI:60240"/>
    </ligand>
</feature>
<evidence type="ECO:0000256" key="6">
    <source>
        <dbReference type="ARBA" id="ARBA00023229"/>
    </source>
</evidence>
<dbReference type="GO" id="GO:0046872">
    <property type="term" value="F:metal ion binding"/>
    <property type="evidence" value="ECO:0007669"/>
    <property type="project" value="UniProtKB-KW"/>
</dbReference>
<dbReference type="Gene3D" id="3.30.1330.50">
    <property type="entry name" value="2-C-methyl-D-erythritol 2,4-cyclodiphosphate synthase"/>
    <property type="match status" value="1"/>
</dbReference>
<keyword evidence="5 8" id="KW-0479">Metal-binding</keyword>
<feature type="binding site" evidence="8">
    <location>
        <begin position="8"/>
        <end position="10"/>
    </location>
    <ligand>
        <name>4-CDP-2-C-methyl-D-erythritol 2-phosphate</name>
        <dbReference type="ChEBI" id="CHEBI:57919"/>
    </ligand>
</feature>
<evidence type="ECO:0000256" key="1">
    <source>
        <dbReference type="ARBA" id="ARBA00000200"/>
    </source>
</evidence>
<keyword evidence="7 8" id="KW-0456">Lyase</keyword>
<evidence type="ECO:0000313" key="11">
    <source>
        <dbReference type="EMBL" id="SCY41402.1"/>
    </source>
</evidence>
<dbReference type="PROSITE" id="PS01350">
    <property type="entry name" value="ISPF"/>
    <property type="match status" value="1"/>
</dbReference>
<dbReference type="EMBL" id="FMUX01000008">
    <property type="protein sequence ID" value="SCY41402.1"/>
    <property type="molecule type" value="Genomic_DNA"/>
</dbReference>
<dbReference type="InterPro" id="IPR003526">
    <property type="entry name" value="MECDP_synthase"/>
</dbReference>
<feature type="binding site" evidence="8">
    <location>
        <begin position="132"/>
        <end position="135"/>
    </location>
    <ligand>
        <name>4-CDP-2-C-methyl-D-erythritol 2-phosphate</name>
        <dbReference type="ChEBI" id="CHEBI:57919"/>
    </ligand>
</feature>
<feature type="binding site" evidence="8">
    <location>
        <position position="8"/>
    </location>
    <ligand>
        <name>a divalent metal cation</name>
        <dbReference type="ChEBI" id="CHEBI:60240"/>
    </ligand>
</feature>
<feature type="binding site" evidence="8">
    <location>
        <begin position="61"/>
        <end position="65"/>
    </location>
    <ligand>
        <name>4-CDP-2-C-methyl-D-erythritol 2-phosphate</name>
        <dbReference type="ChEBI" id="CHEBI:57919"/>
    </ligand>
</feature>
<reference evidence="11 12" key="1">
    <citation type="submission" date="2016-10" db="EMBL/GenBank/DDBJ databases">
        <authorList>
            <person name="de Groot N.N."/>
        </authorList>
    </citation>
    <scope>NUCLEOTIDE SEQUENCE [LARGE SCALE GENOMIC DNA]</scope>
    <source>
        <strain evidence="11 12">AA1</strain>
    </source>
</reference>
<comment type="subunit">
    <text evidence="8">Homotrimer.</text>
</comment>
<dbReference type="InterPro" id="IPR020555">
    <property type="entry name" value="MECDP_synthase_CS"/>
</dbReference>
<dbReference type="Pfam" id="PF02542">
    <property type="entry name" value="YgbB"/>
    <property type="match status" value="1"/>
</dbReference>
<dbReference type="EC" id="4.6.1.12" evidence="4 8"/>
<dbReference type="CDD" id="cd00554">
    <property type="entry name" value="MECDP_synthase"/>
    <property type="match status" value="1"/>
</dbReference>
<dbReference type="RefSeq" id="WP_092211060.1">
    <property type="nucleotide sequence ID" value="NZ_FMUX01000008.1"/>
</dbReference>
<comment type="pathway">
    <text evidence="2 8">Isoprenoid biosynthesis; isopentenyl diphosphate biosynthesis via DXP pathway; isopentenyl diphosphate from 1-deoxy-D-xylulose 5-phosphate: step 4/6.</text>
</comment>
<dbReference type="InterPro" id="IPR036571">
    <property type="entry name" value="MECDP_synthase_sf"/>
</dbReference>
<feature type="binding site" evidence="8">
    <location>
        <position position="142"/>
    </location>
    <ligand>
        <name>4-CDP-2-C-methyl-D-erythritol 2-phosphate</name>
        <dbReference type="ChEBI" id="CHEBI:57919"/>
    </ligand>
</feature>
<dbReference type="NCBIfam" id="TIGR00151">
    <property type="entry name" value="ispF"/>
    <property type="match status" value="1"/>
</dbReference>
<proteinExistence type="inferred from homology"/>
<feature type="domain" description="2-C-methyl-D-erythritol 2,4-cyclodiphosphate synthase" evidence="10">
    <location>
        <begin position="1"/>
        <end position="154"/>
    </location>
</feature>
<dbReference type="HAMAP" id="MF_00107">
    <property type="entry name" value="IspF"/>
    <property type="match status" value="1"/>
</dbReference>
<dbReference type="GO" id="GO:0016114">
    <property type="term" value="P:terpenoid biosynthetic process"/>
    <property type="evidence" value="ECO:0007669"/>
    <property type="project" value="InterPro"/>
</dbReference>
<accession>A0A1G5FPW1</accession>
<evidence type="ECO:0000256" key="5">
    <source>
        <dbReference type="ARBA" id="ARBA00022723"/>
    </source>
</evidence>
<keyword evidence="6 8" id="KW-0414">Isoprene biosynthesis</keyword>
<dbReference type="PANTHER" id="PTHR43181:SF1">
    <property type="entry name" value="2-C-METHYL-D-ERYTHRITOL 2,4-CYCLODIPHOSPHATE SYNTHASE, CHLOROPLASTIC"/>
    <property type="match status" value="1"/>
</dbReference>
<evidence type="ECO:0000313" key="12">
    <source>
        <dbReference type="Proteomes" id="UP000198870"/>
    </source>
</evidence>
<feature type="binding site" evidence="8">
    <location>
        <begin position="34"/>
        <end position="35"/>
    </location>
    <ligand>
        <name>4-CDP-2-C-methyl-D-erythritol 2-phosphate</name>
        <dbReference type="ChEBI" id="CHEBI:57919"/>
    </ligand>
</feature>
<evidence type="ECO:0000259" key="10">
    <source>
        <dbReference type="Pfam" id="PF02542"/>
    </source>
</evidence>
<comment type="caution">
    <text evidence="8">Lacks conserved residue(s) required for the propagation of feature annotation.</text>
</comment>
<feature type="site" description="Transition state stabilizer" evidence="8">
    <location>
        <position position="133"/>
    </location>
</feature>
<organism evidence="11 12">
    <name type="scientific">Desulfoluna spongiiphila</name>
    <dbReference type="NCBI Taxonomy" id="419481"/>
    <lineage>
        <taxon>Bacteria</taxon>
        <taxon>Pseudomonadati</taxon>
        <taxon>Thermodesulfobacteriota</taxon>
        <taxon>Desulfobacteria</taxon>
        <taxon>Desulfobacterales</taxon>
        <taxon>Desulfolunaceae</taxon>
        <taxon>Desulfoluna</taxon>
    </lineage>
</organism>
<keyword evidence="12" id="KW-1185">Reference proteome</keyword>
<comment type="catalytic activity">
    <reaction evidence="1 8 9">
        <text>4-CDP-2-C-methyl-D-erythritol 2-phosphate = 2-C-methyl-D-erythritol 2,4-cyclic diphosphate + CMP</text>
        <dbReference type="Rhea" id="RHEA:23864"/>
        <dbReference type="ChEBI" id="CHEBI:57919"/>
        <dbReference type="ChEBI" id="CHEBI:58483"/>
        <dbReference type="ChEBI" id="CHEBI:60377"/>
        <dbReference type="EC" id="4.6.1.12"/>
    </reaction>
</comment>
<comment type="similarity">
    <text evidence="3 8 9">Belongs to the IspF family.</text>
</comment>
<evidence type="ECO:0000256" key="9">
    <source>
        <dbReference type="RuleBase" id="RU004395"/>
    </source>
</evidence>
<dbReference type="Proteomes" id="UP000198870">
    <property type="component" value="Unassembled WGS sequence"/>
</dbReference>
<dbReference type="OrthoDB" id="9804336at2"/>
<evidence type="ECO:0000256" key="8">
    <source>
        <dbReference type="HAMAP-Rule" id="MF_00107"/>
    </source>
</evidence>
<dbReference type="PANTHER" id="PTHR43181">
    <property type="entry name" value="2-C-METHYL-D-ERYTHRITOL 2,4-CYCLODIPHOSPHATE SYNTHASE, CHLOROPLASTIC"/>
    <property type="match status" value="1"/>
</dbReference>
<comment type="cofactor">
    <cofactor evidence="8">
        <name>a divalent metal cation</name>
        <dbReference type="ChEBI" id="CHEBI:60240"/>
    </cofactor>
    <text evidence="8">Binds 1 divalent metal cation per subunit.</text>
</comment>
<evidence type="ECO:0000256" key="4">
    <source>
        <dbReference type="ARBA" id="ARBA00012579"/>
    </source>
</evidence>
<protein>
    <recommendedName>
        <fullName evidence="4 8">2-C-methyl-D-erythritol 2,4-cyclodiphosphate synthase</fullName>
        <shortName evidence="8">MECDP-synthase</shortName>
        <shortName evidence="8">MECPP-synthase</shortName>
        <shortName evidence="8">MECPS</shortName>
        <ecNumber evidence="4 8">4.6.1.12</ecNumber>
    </recommendedName>
</protein>
<dbReference type="GO" id="GO:0008685">
    <property type="term" value="F:2-C-methyl-D-erythritol 2,4-cyclodiphosphate synthase activity"/>
    <property type="evidence" value="ECO:0007669"/>
    <property type="project" value="UniProtKB-UniRule"/>
</dbReference>
<evidence type="ECO:0000256" key="3">
    <source>
        <dbReference type="ARBA" id="ARBA00008480"/>
    </source>
</evidence>
<dbReference type="UniPathway" id="UPA00056">
    <property type="reaction ID" value="UER00095"/>
</dbReference>
<sequence length="160" mass="16801">MRIGKGYDVHRLVEGRELILGGVTVPYEKGLLGHSDADVLLHAVCDALLGAAGLGDIGEHFPDSDPRFKGISSLVLLAHCVALVGEKGYEVVNIDATLLAERPKISPYKAAMRENIAEVLCLDPGEVNIKATTTEGLGPVGRGEGMAAQCAALIKKTDDA</sequence>
<dbReference type="AlphaFoldDB" id="A0A1G5FPW1"/>
<dbReference type="GO" id="GO:0019288">
    <property type="term" value="P:isopentenyl diphosphate biosynthetic process, methylerythritol 4-phosphate pathway"/>
    <property type="evidence" value="ECO:0007669"/>
    <property type="project" value="UniProtKB-UniRule"/>
</dbReference>
<feature type="binding site" evidence="8">
    <location>
        <begin position="56"/>
        <end position="58"/>
    </location>
    <ligand>
        <name>4-CDP-2-C-methyl-D-erythritol 2-phosphate</name>
        <dbReference type="ChEBI" id="CHEBI:57919"/>
    </ligand>
</feature>
<evidence type="ECO:0000256" key="7">
    <source>
        <dbReference type="ARBA" id="ARBA00023239"/>
    </source>
</evidence>
<dbReference type="SUPFAM" id="SSF69765">
    <property type="entry name" value="IpsF-like"/>
    <property type="match status" value="1"/>
</dbReference>
<feature type="binding site" evidence="8">
    <location>
        <position position="10"/>
    </location>
    <ligand>
        <name>a divalent metal cation</name>
        <dbReference type="ChEBI" id="CHEBI:60240"/>
    </ligand>
</feature>
<name>A0A1G5FPW1_9BACT</name>
<feature type="site" description="Transition state stabilizer" evidence="8">
    <location>
        <position position="34"/>
    </location>
</feature>
<dbReference type="STRING" id="419481.SAMN05216233_108211"/>
<dbReference type="FunFam" id="3.30.1330.50:FF:000001">
    <property type="entry name" value="2-C-methyl-D-erythritol 2,4-cyclodiphosphate synthase"/>
    <property type="match status" value="1"/>
</dbReference>
<comment type="function">
    <text evidence="8">Involved in the biosynthesis of isopentenyl diphosphate (IPP) and dimethylallyl diphosphate (DMAPP), two major building blocks of isoprenoid compounds. Catalyzes the conversion of 4-diphosphocytidyl-2-C-methyl-D-erythritol 2-phosphate (CDP-ME2P) to 2-C-methyl-D-erythritol 2,4-cyclodiphosphate (ME-CPP) with a corresponding release of cytidine 5-monophosphate (CMP).</text>
</comment>